<feature type="compositionally biased region" description="Polar residues" evidence="1">
    <location>
        <begin position="45"/>
        <end position="54"/>
    </location>
</feature>
<sequence length="354" mass="37905">EHECLVEGPLNNLKQSMVQFQKPKKIYNDRRLFFGGGPGVVPNDTFGSVASSPNADRRSGRGRGTFVSPGPPNGTHKPGVHPASYPMPRVPLPPFPGGPPSQPYAIPSRGAVHGPVGAVPHVPPPGSRGFGAGRGNAGAPIGSHLLTNKAPSKLLEILALISTFLHWRIQTASHLWVAHYLNLVQGPSQTFRDGFSMAGMSQEFLGDDFKSQGSHVPYNVAEFSTQASQSGYAVDYVTQGAQGGFPGNFLNQNSQAGYSRFGTGNDFMSQDYMTHGSQGLFTQVGFNDPSQDDASQSHFGVANANPLQSQGLMNSLYSQPFAHYNTQPPLNLQAPQQQPQQGQSSQNQKIHFNG</sequence>
<proteinExistence type="predicted"/>
<gene>
    <name evidence="2" type="primary">UPF1_1</name>
    <name evidence="2" type="ORF">CFP56_042396</name>
</gene>
<evidence type="ECO:0000313" key="2">
    <source>
        <dbReference type="EMBL" id="KAK7817814.1"/>
    </source>
</evidence>
<comment type="caution">
    <text evidence="2">The sequence shown here is derived from an EMBL/GenBank/DDBJ whole genome shotgun (WGS) entry which is preliminary data.</text>
</comment>
<evidence type="ECO:0000256" key="1">
    <source>
        <dbReference type="SAM" id="MobiDB-lite"/>
    </source>
</evidence>
<keyword evidence="3" id="KW-1185">Reference proteome</keyword>
<feature type="non-terminal residue" evidence="2">
    <location>
        <position position="1"/>
    </location>
</feature>
<name>A0AAW0IU39_QUESU</name>
<reference evidence="2 3" key="1">
    <citation type="journal article" date="2018" name="Sci. Data">
        <title>The draft genome sequence of cork oak.</title>
        <authorList>
            <person name="Ramos A.M."/>
            <person name="Usie A."/>
            <person name="Barbosa P."/>
            <person name="Barros P.M."/>
            <person name="Capote T."/>
            <person name="Chaves I."/>
            <person name="Simoes F."/>
            <person name="Abreu I."/>
            <person name="Carrasquinho I."/>
            <person name="Faro C."/>
            <person name="Guimaraes J.B."/>
            <person name="Mendonca D."/>
            <person name="Nobrega F."/>
            <person name="Rodrigues L."/>
            <person name="Saibo N.J.M."/>
            <person name="Varela M.C."/>
            <person name="Egas C."/>
            <person name="Matos J."/>
            <person name="Miguel C.M."/>
            <person name="Oliveira M.M."/>
            <person name="Ricardo C.P."/>
            <person name="Goncalves S."/>
        </authorList>
    </citation>
    <scope>NUCLEOTIDE SEQUENCE [LARGE SCALE GENOMIC DNA]</scope>
    <source>
        <strain evidence="3">cv. HL8</strain>
    </source>
</reference>
<organism evidence="2 3">
    <name type="scientific">Quercus suber</name>
    <name type="common">Cork oak</name>
    <dbReference type="NCBI Taxonomy" id="58331"/>
    <lineage>
        <taxon>Eukaryota</taxon>
        <taxon>Viridiplantae</taxon>
        <taxon>Streptophyta</taxon>
        <taxon>Embryophyta</taxon>
        <taxon>Tracheophyta</taxon>
        <taxon>Spermatophyta</taxon>
        <taxon>Magnoliopsida</taxon>
        <taxon>eudicotyledons</taxon>
        <taxon>Gunneridae</taxon>
        <taxon>Pentapetalae</taxon>
        <taxon>rosids</taxon>
        <taxon>fabids</taxon>
        <taxon>Fagales</taxon>
        <taxon>Fagaceae</taxon>
        <taxon>Quercus</taxon>
    </lineage>
</organism>
<dbReference type="Proteomes" id="UP000237347">
    <property type="component" value="Unassembled WGS sequence"/>
</dbReference>
<feature type="region of interest" description="Disordered" evidence="1">
    <location>
        <begin position="44"/>
        <end position="78"/>
    </location>
</feature>
<feature type="region of interest" description="Disordered" evidence="1">
    <location>
        <begin position="323"/>
        <end position="354"/>
    </location>
</feature>
<accession>A0AAW0IU39</accession>
<dbReference type="AlphaFoldDB" id="A0AAW0IU39"/>
<feature type="compositionally biased region" description="Low complexity" evidence="1">
    <location>
        <begin position="327"/>
        <end position="348"/>
    </location>
</feature>
<evidence type="ECO:0000313" key="3">
    <source>
        <dbReference type="Proteomes" id="UP000237347"/>
    </source>
</evidence>
<dbReference type="EMBL" id="PKMF04000861">
    <property type="protein sequence ID" value="KAK7817814.1"/>
    <property type="molecule type" value="Genomic_DNA"/>
</dbReference>
<protein>
    <submittedName>
        <fullName evidence="2">Regulator of nonsense transcripts 1 like protein</fullName>
    </submittedName>
</protein>